<feature type="transmembrane region" description="Helical" evidence="10">
    <location>
        <begin position="42"/>
        <end position="58"/>
    </location>
</feature>
<dbReference type="GO" id="GO:0015190">
    <property type="term" value="F:L-leucine transmembrane transporter activity"/>
    <property type="evidence" value="ECO:0007669"/>
    <property type="project" value="TreeGrafter"/>
</dbReference>
<dbReference type="GO" id="GO:0015192">
    <property type="term" value="F:L-phenylalanine transmembrane transporter activity"/>
    <property type="evidence" value="ECO:0007669"/>
    <property type="project" value="TreeGrafter"/>
</dbReference>
<gene>
    <name evidence="11" type="ORF">SOO65_13000</name>
</gene>
<keyword evidence="6" id="KW-0029">Amino-acid transport</keyword>
<keyword evidence="12" id="KW-1185">Reference proteome</keyword>
<evidence type="ECO:0000256" key="2">
    <source>
        <dbReference type="ARBA" id="ARBA00022448"/>
    </source>
</evidence>
<keyword evidence="2" id="KW-0813">Transport</keyword>
<evidence type="ECO:0000256" key="3">
    <source>
        <dbReference type="ARBA" id="ARBA00022475"/>
    </source>
</evidence>
<dbReference type="InterPro" id="IPR001851">
    <property type="entry name" value="ABC_transp_permease"/>
</dbReference>
<evidence type="ECO:0000256" key="4">
    <source>
        <dbReference type="ARBA" id="ARBA00022519"/>
    </source>
</evidence>
<evidence type="ECO:0000256" key="6">
    <source>
        <dbReference type="ARBA" id="ARBA00022970"/>
    </source>
</evidence>
<feature type="transmembrane region" description="Helical" evidence="10">
    <location>
        <begin position="235"/>
        <end position="258"/>
    </location>
</feature>
<keyword evidence="8 10" id="KW-0472">Membrane</keyword>
<feature type="transmembrane region" description="Helical" evidence="10">
    <location>
        <begin position="64"/>
        <end position="86"/>
    </location>
</feature>
<keyword evidence="7 10" id="KW-1133">Transmembrane helix</keyword>
<protein>
    <submittedName>
        <fullName evidence="11">Branched-chain amino acid ABC transporter permease</fullName>
    </submittedName>
</protein>
<evidence type="ECO:0000256" key="9">
    <source>
        <dbReference type="ARBA" id="ARBA00037998"/>
    </source>
</evidence>
<sequence length="300" mass="32201">MNEFIQHTINGLALGSIYALVALGYTMVFGVLQLINFAHGDIFMVGSFIGLYFIRYFIPNVEPSLLTAITVILVAMAGSALMGVLIEKFAYRPLRRAPRINILITAIGVSLFLEYGGQLVFGASPQFFPEILPRKMIDIGSDIILDSNQLTIFIVSFVLMQILSFLVFKTQFGRAMRAISHSLETANLIGINVNKVILITFIIGSSLAGAAGVLYGVAYPKIDPLLGILPGLKAFIAAVLGGIGNITGAVIGAILIGLSETYVAGYISSTYRDALAFVILILVLLIRPAGLLGSKKIEKV</sequence>
<dbReference type="Proteomes" id="UP001324634">
    <property type="component" value="Chromosome"/>
</dbReference>
<evidence type="ECO:0000313" key="12">
    <source>
        <dbReference type="Proteomes" id="UP001324634"/>
    </source>
</evidence>
<dbReference type="KEGG" id="psti:SOO65_13000"/>
<feature type="transmembrane region" description="Helical" evidence="10">
    <location>
        <begin position="150"/>
        <end position="168"/>
    </location>
</feature>
<dbReference type="GO" id="GO:0005304">
    <property type="term" value="F:L-valine transmembrane transporter activity"/>
    <property type="evidence" value="ECO:0007669"/>
    <property type="project" value="TreeGrafter"/>
</dbReference>
<feature type="transmembrane region" description="Helical" evidence="10">
    <location>
        <begin position="196"/>
        <end position="215"/>
    </location>
</feature>
<dbReference type="GO" id="GO:0005886">
    <property type="term" value="C:plasma membrane"/>
    <property type="evidence" value="ECO:0007669"/>
    <property type="project" value="UniProtKB-SubCell"/>
</dbReference>
<dbReference type="PANTHER" id="PTHR11795">
    <property type="entry name" value="BRANCHED-CHAIN AMINO ACID TRANSPORT SYSTEM PERMEASE PROTEIN LIVH"/>
    <property type="match status" value="1"/>
</dbReference>
<evidence type="ECO:0000256" key="8">
    <source>
        <dbReference type="ARBA" id="ARBA00023136"/>
    </source>
</evidence>
<keyword evidence="4" id="KW-0997">Cell inner membrane</keyword>
<comment type="subcellular location">
    <subcellularLocation>
        <location evidence="1">Cell membrane</location>
        <topology evidence="1">Multi-pass membrane protein</topology>
    </subcellularLocation>
</comment>
<name>A0AAX4HK77_9BACT</name>
<evidence type="ECO:0000313" key="11">
    <source>
        <dbReference type="EMBL" id="WPU63608.1"/>
    </source>
</evidence>
<dbReference type="CDD" id="cd06582">
    <property type="entry name" value="TM_PBP1_LivH_like"/>
    <property type="match status" value="1"/>
</dbReference>
<feature type="transmembrane region" description="Helical" evidence="10">
    <location>
        <begin position="98"/>
        <end position="117"/>
    </location>
</feature>
<keyword evidence="3" id="KW-1003">Cell membrane</keyword>
<keyword evidence="5 10" id="KW-0812">Transmembrane</keyword>
<organism evidence="11 12">
    <name type="scientific">Peredibacter starrii</name>
    <dbReference type="NCBI Taxonomy" id="28202"/>
    <lineage>
        <taxon>Bacteria</taxon>
        <taxon>Pseudomonadati</taxon>
        <taxon>Bdellovibrionota</taxon>
        <taxon>Bacteriovoracia</taxon>
        <taxon>Bacteriovoracales</taxon>
        <taxon>Bacteriovoracaceae</taxon>
        <taxon>Peredibacter</taxon>
    </lineage>
</organism>
<evidence type="ECO:0000256" key="7">
    <source>
        <dbReference type="ARBA" id="ARBA00022989"/>
    </source>
</evidence>
<dbReference type="InterPro" id="IPR052157">
    <property type="entry name" value="BCAA_transport_permease"/>
</dbReference>
<dbReference type="EMBL" id="CP139487">
    <property type="protein sequence ID" value="WPU63608.1"/>
    <property type="molecule type" value="Genomic_DNA"/>
</dbReference>
<evidence type="ECO:0000256" key="1">
    <source>
        <dbReference type="ARBA" id="ARBA00004651"/>
    </source>
</evidence>
<dbReference type="Pfam" id="PF02653">
    <property type="entry name" value="BPD_transp_2"/>
    <property type="match status" value="1"/>
</dbReference>
<dbReference type="GO" id="GO:0042941">
    <property type="term" value="P:D-alanine transmembrane transport"/>
    <property type="evidence" value="ECO:0007669"/>
    <property type="project" value="TreeGrafter"/>
</dbReference>
<proteinExistence type="inferred from homology"/>
<feature type="transmembrane region" description="Helical" evidence="10">
    <location>
        <begin position="12"/>
        <end position="35"/>
    </location>
</feature>
<dbReference type="GO" id="GO:0015188">
    <property type="term" value="F:L-isoleucine transmembrane transporter activity"/>
    <property type="evidence" value="ECO:0007669"/>
    <property type="project" value="TreeGrafter"/>
</dbReference>
<dbReference type="AlphaFoldDB" id="A0AAX4HK77"/>
<evidence type="ECO:0000256" key="5">
    <source>
        <dbReference type="ARBA" id="ARBA00022692"/>
    </source>
</evidence>
<reference evidence="11 12" key="1">
    <citation type="submission" date="2023-11" db="EMBL/GenBank/DDBJ databases">
        <title>Peredibacter starrii A3.12.</title>
        <authorList>
            <person name="Mitchell R.J."/>
        </authorList>
    </citation>
    <scope>NUCLEOTIDE SEQUENCE [LARGE SCALE GENOMIC DNA]</scope>
    <source>
        <strain evidence="11 12">A3.12</strain>
    </source>
</reference>
<dbReference type="GO" id="GO:1903806">
    <property type="term" value="P:L-isoleucine import across plasma membrane"/>
    <property type="evidence" value="ECO:0007669"/>
    <property type="project" value="TreeGrafter"/>
</dbReference>
<dbReference type="RefSeq" id="WP_321390623.1">
    <property type="nucleotide sequence ID" value="NZ_CP139487.1"/>
</dbReference>
<dbReference type="GO" id="GO:0015808">
    <property type="term" value="P:L-alanine transport"/>
    <property type="evidence" value="ECO:0007669"/>
    <property type="project" value="TreeGrafter"/>
</dbReference>
<accession>A0AAX4HK77</accession>
<evidence type="ECO:0000256" key="10">
    <source>
        <dbReference type="SAM" id="Phobius"/>
    </source>
</evidence>
<comment type="similarity">
    <text evidence="9">Belongs to the binding-protein-dependent transport system permease family. LivHM subfamily.</text>
</comment>
<dbReference type="PANTHER" id="PTHR11795:SF371">
    <property type="entry name" value="HIGH-AFFINITY BRANCHED-CHAIN AMINO ACID TRANSPORT SYSTEM PERMEASE PROTEIN LIVH"/>
    <property type="match status" value="1"/>
</dbReference>
<feature type="transmembrane region" description="Helical" evidence="10">
    <location>
        <begin position="270"/>
        <end position="290"/>
    </location>
</feature>